<dbReference type="SUPFAM" id="SSF52096">
    <property type="entry name" value="ClpP/crotonase"/>
    <property type="match status" value="1"/>
</dbReference>
<dbReference type="GO" id="GO:0004492">
    <property type="term" value="F:methyl/ethyl malonyl-CoA decarboxylase activity"/>
    <property type="evidence" value="ECO:0007669"/>
    <property type="project" value="UniProtKB-EC"/>
</dbReference>
<dbReference type="RefSeq" id="WP_195170218.1">
    <property type="nucleotide sequence ID" value="NZ_CP062983.1"/>
</dbReference>
<evidence type="ECO:0000256" key="14">
    <source>
        <dbReference type="SAM" id="MobiDB-lite"/>
    </source>
</evidence>
<name>A0A7S8E869_9CHLR</name>
<dbReference type="Gene3D" id="3.90.226.10">
    <property type="entry name" value="2-enoyl-CoA Hydratase, Chain A, domain 1"/>
    <property type="match status" value="1"/>
</dbReference>
<keyword evidence="15" id="KW-0413">Isomerase</keyword>
<keyword evidence="4" id="KW-0456">Lyase</keyword>
<dbReference type="EC" id="4.1.1.94" evidence="7"/>
<evidence type="ECO:0000256" key="7">
    <source>
        <dbReference type="ARBA" id="ARBA00038883"/>
    </source>
</evidence>
<evidence type="ECO:0000256" key="13">
    <source>
        <dbReference type="RuleBase" id="RU003707"/>
    </source>
</evidence>
<dbReference type="Pfam" id="PF00378">
    <property type="entry name" value="ECH_1"/>
    <property type="match status" value="1"/>
</dbReference>
<keyword evidence="16" id="KW-1185">Reference proteome</keyword>
<comment type="catalytic activity">
    <reaction evidence="6">
        <text>(2R)-ethylmalonyl-CoA + H(+) = butanoyl-CoA + CO2</text>
        <dbReference type="Rhea" id="RHEA:59540"/>
        <dbReference type="ChEBI" id="CHEBI:15378"/>
        <dbReference type="ChEBI" id="CHEBI:16526"/>
        <dbReference type="ChEBI" id="CHEBI:57371"/>
        <dbReference type="ChEBI" id="CHEBI:85316"/>
        <dbReference type="EC" id="4.1.1.94"/>
    </reaction>
    <physiologicalReaction direction="left-to-right" evidence="6">
        <dbReference type="Rhea" id="RHEA:59541"/>
    </physiologicalReaction>
</comment>
<gene>
    <name evidence="15" type="ORF">G4Y79_21075</name>
</gene>
<dbReference type="Proteomes" id="UP000594468">
    <property type="component" value="Chromosome"/>
</dbReference>
<reference evidence="15 16" key="1">
    <citation type="submission" date="2020-02" db="EMBL/GenBank/DDBJ databases">
        <authorList>
            <person name="Zheng R.K."/>
            <person name="Sun C.M."/>
        </authorList>
    </citation>
    <scope>NUCLEOTIDE SEQUENCE [LARGE SCALE GENOMIC DNA]</scope>
    <source>
        <strain evidence="16">rifampicinis</strain>
    </source>
</reference>
<dbReference type="InterPro" id="IPR029045">
    <property type="entry name" value="ClpP/crotonase-like_dom_sf"/>
</dbReference>
<keyword evidence="3" id="KW-0963">Cytoplasm</keyword>
<evidence type="ECO:0000313" key="15">
    <source>
        <dbReference type="EMBL" id="QPC82149.1"/>
    </source>
</evidence>
<evidence type="ECO:0000256" key="8">
    <source>
        <dbReference type="ARBA" id="ARBA00039903"/>
    </source>
</evidence>
<dbReference type="InterPro" id="IPR018376">
    <property type="entry name" value="Enoyl-CoA_hyd/isom_CS"/>
</dbReference>
<organism evidence="15 16">
    <name type="scientific">Phototrophicus methaneseepsis</name>
    <dbReference type="NCBI Taxonomy" id="2710758"/>
    <lineage>
        <taxon>Bacteria</taxon>
        <taxon>Bacillati</taxon>
        <taxon>Chloroflexota</taxon>
        <taxon>Candidatus Thermofontia</taxon>
        <taxon>Phototrophicales</taxon>
        <taxon>Phototrophicaceae</taxon>
        <taxon>Phototrophicus</taxon>
    </lineage>
</organism>
<dbReference type="GO" id="GO:0006635">
    <property type="term" value="P:fatty acid beta-oxidation"/>
    <property type="evidence" value="ECO:0007669"/>
    <property type="project" value="TreeGrafter"/>
</dbReference>
<evidence type="ECO:0000256" key="3">
    <source>
        <dbReference type="ARBA" id="ARBA00022490"/>
    </source>
</evidence>
<comment type="subcellular location">
    <subcellularLocation>
        <location evidence="1">Cytoplasm</location>
        <location evidence="1">Cytosol</location>
    </subcellularLocation>
</comment>
<dbReference type="EMBL" id="CP062983">
    <property type="protein sequence ID" value="QPC82149.1"/>
    <property type="molecule type" value="Genomic_DNA"/>
</dbReference>
<dbReference type="CDD" id="cd06558">
    <property type="entry name" value="crotonase-like"/>
    <property type="match status" value="1"/>
</dbReference>
<accession>A0A7S8E869</accession>
<evidence type="ECO:0000256" key="9">
    <source>
        <dbReference type="ARBA" id="ARBA00042052"/>
    </source>
</evidence>
<evidence type="ECO:0000256" key="11">
    <source>
        <dbReference type="ARBA" id="ARBA00047446"/>
    </source>
</evidence>
<proteinExistence type="inferred from homology"/>
<evidence type="ECO:0000256" key="12">
    <source>
        <dbReference type="ARBA" id="ARBA00056546"/>
    </source>
</evidence>
<evidence type="ECO:0000256" key="6">
    <source>
        <dbReference type="ARBA" id="ARBA00036541"/>
    </source>
</evidence>
<evidence type="ECO:0000256" key="2">
    <source>
        <dbReference type="ARBA" id="ARBA00005254"/>
    </source>
</evidence>
<comment type="catalytic activity">
    <reaction evidence="5">
        <text>(2S)-ethylmalonyl-CoA + H(+) = butanoyl-CoA + CO2</text>
        <dbReference type="Rhea" id="RHEA:32131"/>
        <dbReference type="ChEBI" id="CHEBI:15378"/>
        <dbReference type="ChEBI" id="CHEBI:16526"/>
        <dbReference type="ChEBI" id="CHEBI:57371"/>
        <dbReference type="ChEBI" id="CHEBI:60909"/>
        <dbReference type="EC" id="4.1.1.94"/>
    </reaction>
    <physiologicalReaction direction="left-to-right" evidence="5">
        <dbReference type="Rhea" id="RHEA:32132"/>
    </physiologicalReaction>
</comment>
<comment type="similarity">
    <text evidence="2 13">Belongs to the enoyl-CoA hydratase/isomerase family.</text>
</comment>
<feature type="compositionally biased region" description="Acidic residues" evidence="14">
    <location>
        <begin position="283"/>
        <end position="292"/>
    </location>
</feature>
<dbReference type="AlphaFoldDB" id="A0A7S8E869"/>
<sequence>MTEANPNSTPSLQMHIDSDGIALLTFNRPEAHNALDLVTMHAFANAVEQLYMHLEDLRAVIVTGAGDRAFCSGADLDEMRYRNTEADAREMSAVMGDALLRLERLPVPVIAAINGFALGGGSEVALACDLRFADERVKMGFVHMNMAVTPSWGAGQRLQRLVGYAQALQIFLESQTMRAQDLAQLHLVNAVTERHKALDYAMHYARQIAAKPADTVRGMKAMLQIGLQQSYEEALTFERELFTALWASPAHDKAVEAFFSKSFDKQNERRNGQPSQDLYNGPDDADSAPDDE</sequence>
<dbReference type="GO" id="GO:0016853">
    <property type="term" value="F:isomerase activity"/>
    <property type="evidence" value="ECO:0007669"/>
    <property type="project" value="UniProtKB-KW"/>
</dbReference>
<evidence type="ECO:0000313" key="16">
    <source>
        <dbReference type="Proteomes" id="UP000594468"/>
    </source>
</evidence>
<comment type="function">
    <text evidence="12">Decarboxylates ethylmalonyl-CoA, a potentially toxic metabolite, to form butyryl-CoA, suggesting it might be involved in metabolite proofreading. Acts preferentially on (S)-ethylmalonyl-CoA but also has some activity on the (R)-isomer. Also has methylmalonyl-CoA decarboxylase activity at lower level.</text>
</comment>
<dbReference type="InterPro" id="IPR001753">
    <property type="entry name" value="Enoyl-CoA_hydra/iso"/>
</dbReference>
<evidence type="ECO:0000256" key="4">
    <source>
        <dbReference type="ARBA" id="ARBA00023239"/>
    </source>
</evidence>
<dbReference type="KEGG" id="pmet:G4Y79_21075"/>
<dbReference type="PROSITE" id="PS00166">
    <property type="entry name" value="ENOYL_COA_HYDRATASE"/>
    <property type="match status" value="1"/>
</dbReference>
<evidence type="ECO:0000256" key="1">
    <source>
        <dbReference type="ARBA" id="ARBA00004514"/>
    </source>
</evidence>
<evidence type="ECO:0000256" key="10">
    <source>
        <dbReference type="ARBA" id="ARBA00042182"/>
    </source>
</evidence>
<dbReference type="GO" id="GO:0005829">
    <property type="term" value="C:cytosol"/>
    <property type="evidence" value="ECO:0007669"/>
    <property type="project" value="UniProtKB-SubCell"/>
</dbReference>
<feature type="region of interest" description="Disordered" evidence="14">
    <location>
        <begin position="263"/>
        <end position="292"/>
    </location>
</feature>
<evidence type="ECO:0000256" key="5">
    <source>
        <dbReference type="ARBA" id="ARBA00036343"/>
    </source>
</evidence>
<protein>
    <recommendedName>
        <fullName evidence="8">Ethylmalonyl-CoA decarboxylase</fullName>
        <ecNumber evidence="7">4.1.1.94</ecNumber>
    </recommendedName>
    <alternativeName>
        <fullName evidence="10">Enoyl-CoA hydratase domain-containing protein 1</fullName>
    </alternativeName>
    <alternativeName>
        <fullName evidence="9">Methylmalonyl-CoA decarboxylase</fullName>
    </alternativeName>
</protein>
<comment type="catalytic activity">
    <reaction evidence="11">
        <text>(S)-methylmalonyl-CoA + H(+) = propanoyl-CoA + CO2</text>
        <dbReference type="Rhea" id="RHEA:61340"/>
        <dbReference type="ChEBI" id="CHEBI:15378"/>
        <dbReference type="ChEBI" id="CHEBI:16526"/>
        <dbReference type="ChEBI" id="CHEBI:57327"/>
        <dbReference type="ChEBI" id="CHEBI:57392"/>
        <dbReference type="EC" id="4.1.1.94"/>
    </reaction>
    <physiologicalReaction direction="left-to-right" evidence="11">
        <dbReference type="Rhea" id="RHEA:61341"/>
    </physiologicalReaction>
</comment>
<dbReference type="PANTHER" id="PTHR11941">
    <property type="entry name" value="ENOYL-COA HYDRATASE-RELATED"/>
    <property type="match status" value="1"/>
</dbReference>
<dbReference type="PANTHER" id="PTHR11941:SF27">
    <property type="entry name" value="ETHYLMALONYL-COA DECARBOXYLASE"/>
    <property type="match status" value="1"/>
</dbReference>